<proteinExistence type="predicted"/>
<gene>
    <name evidence="1" type="ORF">Slati_2177300</name>
</gene>
<evidence type="ECO:0000313" key="1">
    <source>
        <dbReference type="EMBL" id="KAL0444546.1"/>
    </source>
</evidence>
<sequence length="115" mass="13693">MHLIRHNLDVMHIEKNVFDNIFNTVMDIKEKTKDNLNAWKDLKIICNQSELKVDERMPNVISKAVCTLTREQKRRICEWITHFKFSDGYASKLARCVDMKELRFHGMKSHHSHVL</sequence>
<comment type="caution">
    <text evidence="1">The sequence shown here is derived from an EMBL/GenBank/DDBJ whole genome shotgun (WGS) entry which is preliminary data.</text>
</comment>
<dbReference type="PANTHER" id="PTHR10775">
    <property type="entry name" value="OS08G0208400 PROTEIN"/>
    <property type="match status" value="1"/>
</dbReference>
<organism evidence="1">
    <name type="scientific">Sesamum latifolium</name>
    <dbReference type="NCBI Taxonomy" id="2727402"/>
    <lineage>
        <taxon>Eukaryota</taxon>
        <taxon>Viridiplantae</taxon>
        <taxon>Streptophyta</taxon>
        <taxon>Embryophyta</taxon>
        <taxon>Tracheophyta</taxon>
        <taxon>Spermatophyta</taxon>
        <taxon>Magnoliopsida</taxon>
        <taxon>eudicotyledons</taxon>
        <taxon>Gunneridae</taxon>
        <taxon>Pentapetalae</taxon>
        <taxon>asterids</taxon>
        <taxon>lamiids</taxon>
        <taxon>Lamiales</taxon>
        <taxon>Pedaliaceae</taxon>
        <taxon>Sesamum</taxon>
    </lineage>
</organism>
<reference evidence="1" key="1">
    <citation type="submission" date="2020-06" db="EMBL/GenBank/DDBJ databases">
        <authorList>
            <person name="Li T."/>
            <person name="Hu X."/>
            <person name="Zhang T."/>
            <person name="Song X."/>
            <person name="Zhang H."/>
            <person name="Dai N."/>
            <person name="Sheng W."/>
            <person name="Hou X."/>
            <person name="Wei L."/>
        </authorList>
    </citation>
    <scope>NUCLEOTIDE SEQUENCE</scope>
    <source>
        <strain evidence="1">KEN1</strain>
        <tissue evidence="1">Leaf</tissue>
    </source>
</reference>
<reference evidence="1" key="2">
    <citation type="journal article" date="2024" name="Plant">
        <title>Genomic evolution and insights into agronomic trait innovations of Sesamum species.</title>
        <authorList>
            <person name="Miao H."/>
            <person name="Wang L."/>
            <person name="Qu L."/>
            <person name="Liu H."/>
            <person name="Sun Y."/>
            <person name="Le M."/>
            <person name="Wang Q."/>
            <person name="Wei S."/>
            <person name="Zheng Y."/>
            <person name="Lin W."/>
            <person name="Duan Y."/>
            <person name="Cao H."/>
            <person name="Xiong S."/>
            <person name="Wang X."/>
            <person name="Wei L."/>
            <person name="Li C."/>
            <person name="Ma Q."/>
            <person name="Ju M."/>
            <person name="Zhao R."/>
            <person name="Li G."/>
            <person name="Mu C."/>
            <person name="Tian Q."/>
            <person name="Mei H."/>
            <person name="Zhang T."/>
            <person name="Gao T."/>
            <person name="Zhang H."/>
        </authorList>
    </citation>
    <scope>NUCLEOTIDE SEQUENCE</scope>
    <source>
        <strain evidence="1">KEN1</strain>
    </source>
</reference>
<protein>
    <submittedName>
        <fullName evidence="1">Uncharacterized protein</fullName>
    </submittedName>
</protein>
<name>A0AAW2WTE5_9LAMI</name>
<dbReference type="AlphaFoldDB" id="A0AAW2WTE5"/>
<dbReference type="PANTHER" id="PTHR10775:SF193">
    <property type="entry name" value="DUF4216 DOMAIN-CONTAINING PROTEIN"/>
    <property type="match status" value="1"/>
</dbReference>
<accession>A0AAW2WTE5</accession>
<dbReference type="EMBL" id="JACGWN010000007">
    <property type="protein sequence ID" value="KAL0444546.1"/>
    <property type="molecule type" value="Genomic_DNA"/>
</dbReference>